<protein>
    <submittedName>
        <fullName evidence="1">Uncharacterized protein</fullName>
    </submittedName>
</protein>
<keyword evidence="2" id="KW-1185">Reference proteome</keyword>
<evidence type="ECO:0000313" key="1">
    <source>
        <dbReference type="EMBL" id="KAK6630990.1"/>
    </source>
</evidence>
<reference evidence="1 2" key="1">
    <citation type="submission" date="2023-09" db="EMBL/GenBank/DDBJ databases">
        <title>Genomes of two closely related lineages of the louse Polyplax serrata with different host specificities.</title>
        <authorList>
            <person name="Martinu J."/>
            <person name="Tarabai H."/>
            <person name="Stefka J."/>
            <person name="Hypsa V."/>
        </authorList>
    </citation>
    <scope>NUCLEOTIDE SEQUENCE [LARGE SCALE GENOMIC DNA]</scope>
    <source>
        <strain evidence="1">98ZLc_SE</strain>
    </source>
</reference>
<evidence type="ECO:0000313" key="2">
    <source>
        <dbReference type="Proteomes" id="UP001359485"/>
    </source>
</evidence>
<gene>
    <name evidence="1" type="ORF">RUM44_003162</name>
</gene>
<name>A0ABR1AXQ4_POLSC</name>
<proteinExistence type="predicted"/>
<accession>A0ABR1AXQ4</accession>
<comment type="caution">
    <text evidence="1">The sequence shown here is derived from an EMBL/GenBank/DDBJ whole genome shotgun (WGS) entry which is preliminary data.</text>
</comment>
<organism evidence="1 2">
    <name type="scientific">Polyplax serrata</name>
    <name type="common">Common mouse louse</name>
    <dbReference type="NCBI Taxonomy" id="468196"/>
    <lineage>
        <taxon>Eukaryota</taxon>
        <taxon>Metazoa</taxon>
        <taxon>Ecdysozoa</taxon>
        <taxon>Arthropoda</taxon>
        <taxon>Hexapoda</taxon>
        <taxon>Insecta</taxon>
        <taxon>Pterygota</taxon>
        <taxon>Neoptera</taxon>
        <taxon>Paraneoptera</taxon>
        <taxon>Psocodea</taxon>
        <taxon>Troctomorpha</taxon>
        <taxon>Phthiraptera</taxon>
        <taxon>Anoplura</taxon>
        <taxon>Polyplacidae</taxon>
        <taxon>Polyplax</taxon>
    </lineage>
</organism>
<dbReference type="Proteomes" id="UP001359485">
    <property type="component" value="Unassembled WGS sequence"/>
</dbReference>
<dbReference type="EMBL" id="JAWJWF010000007">
    <property type="protein sequence ID" value="KAK6630990.1"/>
    <property type="molecule type" value="Genomic_DNA"/>
</dbReference>
<sequence>MADIARAALVSKDSHRGLLTEETLKNGHSDGSNSLTECSVTNHTNSCSIQNCLYDGKEDYQEIDSFSDLSFHTTDEISLQDILESEFAARISNINAMEKSRDSFDDLFEDYCRTDSEATHETSVKQKCNISKIKDSSNFHQELMAFGNNDEPVDNPDIRVIENFDDFISGPMQENTFLITDCLQECVDLHQPSQEQPNEVDHLHRNTLTSVNIFKSDDPEIMPVLTNFDPFTAVEEDSDCSNPMTSSNVLNSPEEFPFPVSPGEESDYLVGIGESTATPLTETTEKENSIAEINRTDDAMRELFTKRVSDDNSDDLTGQNYEGDEDELKLEVKTAARDMGTVDTFPNVTSLLTPDSVEVDEFFSSEDIFKTDKFDTRTGAIENGHTRITCDHFDVEPAAAFFCDTHDEQWTTVGEVLKAQPENFELNEDDPPAAECKNVCTKKSVSSVSVNNTNDTSDVTTLYENGVSETDSEVSTTRFPFRCLTCIGQYSYQKLTP</sequence>